<evidence type="ECO:0000256" key="2">
    <source>
        <dbReference type="SAM" id="MobiDB-lite"/>
    </source>
</evidence>
<gene>
    <name evidence="3" type="ORF">V6N12_043189</name>
</gene>
<name>A0ABR2DEL2_9ROSI</name>
<accession>A0ABR2DEL2</accession>
<comment type="caution">
    <text evidence="3">The sequence shown here is derived from an EMBL/GenBank/DDBJ whole genome shotgun (WGS) entry which is preliminary data.</text>
</comment>
<evidence type="ECO:0000313" key="4">
    <source>
        <dbReference type="Proteomes" id="UP001472677"/>
    </source>
</evidence>
<feature type="region of interest" description="Disordered" evidence="2">
    <location>
        <begin position="1"/>
        <end position="26"/>
    </location>
</feature>
<organism evidence="3 4">
    <name type="scientific">Hibiscus sabdariffa</name>
    <name type="common">roselle</name>
    <dbReference type="NCBI Taxonomy" id="183260"/>
    <lineage>
        <taxon>Eukaryota</taxon>
        <taxon>Viridiplantae</taxon>
        <taxon>Streptophyta</taxon>
        <taxon>Embryophyta</taxon>
        <taxon>Tracheophyta</taxon>
        <taxon>Spermatophyta</taxon>
        <taxon>Magnoliopsida</taxon>
        <taxon>eudicotyledons</taxon>
        <taxon>Gunneridae</taxon>
        <taxon>Pentapetalae</taxon>
        <taxon>rosids</taxon>
        <taxon>malvids</taxon>
        <taxon>Malvales</taxon>
        <taxon>Malvaceae</taxon>
        <taxon>Malvoideae</taxon>
        <taxon>Hibiscus</taxon>
    </lineage>
</organism>
<keyword evidence="4" id="KW-1185">Reference proteome</keyword>
<dbReference type="Proteomes" id="UP001472677">
    <property type="component" value="Unassembled WGS sequence"/>
</dbReference>
<sequence>MDSSIKPQADTELSLANPASEAESPCQTNFGDAHIHPISHTNLLNFSKGGRLDVSESQLRPIKGIPVYSHSTSSFPFPSYYNRSSLASWVLHSPVARFSGISMPQYEGAVSSSRFMPRLQSKRTMRAPRMRWTSSLHARFVHAVELAPCSVRS</sequence>
<proteinExistence type="predicted"/>
<comment type="subcellular location">
    <subcellularLocation>
        <location evidence="1">Nucleus</location>
    </subcellularLocation>
</comment>
<evidence type="ECO:0000313" key="3">
    <source>
        <dbReference type="EMBL" id="KAK8537008.1"/>
    </source>
</evidence>
<evidence type="ECO:0000256" key="1">
    <source>
        <dbReference type="ARBA" id="ARBA00004123"/>
    </source>
</evidence>
<dbReference type="PANTHER" id="PTHR31496:SF3">
    <property type="entry name" value="TRANSCRIPTION REPRESSOR KAN1"/>
    <property type="match status" value="1"/>
</dbReference>
<dbReference type="InterPro" id="IPR044847">
    <property type="entry name" value="KAN_fam"/>
</dbReference>
<dbReference type="EMBL" id="JBBPBM010000028">
    <property type="protein sequence ID" value="KAK8537008.1"/>
    <property type="molecule type" value="Genomic_DNA"/>
</dbReference>
<dbReference type="PANTHER" id="PTHR31496">
    <property type="entry name" value="TRANSCRIPTION FACTOR KAN2-RELATED"/>
    <property type="match status" value="1"/>
</dbReference>
<reference evidence="3 4" key="1">
    <citation type="journal article" date="2024" name="G3 (Bethesda)">
        <title>Genome assembly of Hibiscus sabdariffa L. provides insights into metabolisms of medicinal natural products.</title>
        <authorList>
            <person name="Kim T."/>
        </authorList>
    </citation>
    <scope>NUCLEOTIDE SEQUENCE [LARGE SCALE GENOMIC DNA]</scope>
    <source>
        <strain evidence="3">TK-2024</strain>
        <tissue evidence="3">Old leaves</tissue>
    </source>
</reference>
<protein>
    <submittedName>
        <fullName evidence="3">Uncharacterized protein</fullName>
    </submittedName>
</protein>